<dbReference type="EMBL" id="BLXT01002413">
    <property type="protein sequence ID" value="GFN94108.1"/>
    <property type="molecule type" value="Genomic_DNA"/>
</dbReference>
<protein>
    <submittedName>
        <fullName evidence="2">Uncharacterized protein</fullName>
    </submittedName>
</protein>
<accession>A0AAV3ZFJ3</accession>
<feature type="compositionally biased region" description="Low complexity" evidence="1">
    <location>
        <begin position="114"/>
        <end position="123"/>
    </location>
</feature>
<proteinExistence type="predicted"/>
<keyword evidence="3" id="KW-1185">Reference proteome</keyword>
<evidence type="ECO:0000256" key="1">
    <source>
        <dbReference type="SAM" id="MobiDB-lite"/>
    </source>
</evidence>
<feature type="compositionally biased region" description="Polar residues" evidence="1">
    <location>
        <begin position="1"/>
        <end position="10"/>
    </location>
</feature>
<name>A0AAV3ZFJ3_9GAST</name>
<evidence type="ECO:0000313" key="2">
    <source>
        <dbReference type="EMBL" id="GFN94108.1"/>
    </source>
</evidence>
<reference evidence="2 3" key="1">
    <citation type="journal article" date="2021" name="Elife">
        <title>Chloroplast acquisition without the gene transfer in kleptoplastic sea slugs, Plakobranchus ocellatus.</title>
        <authorList>
            <person name="Maeda T."/>
            <person name="Takahashi S."/>
            <person name="Yoshida T."/>
            <person name="Shimamura S."/>
            <person name="Takaki Y."/>
            <person name="Nagai Y."/>
            <person name="Toyoda A."/>
            <person name="Suzuki Y."/>
            <person name="Arimoto A."/>
            <person name="Ishii H."/>
            <person name="Satoh N."/>
            <person name="Nishiyama T."/>
            <person name="Hasebe M."/>
            <person name="Maruyama T."/>
            <person name="Minagawa J."/>
            <person name="Obokata J."/>
            <person name="Shigenobu S."/>
        </authorList>
    </citation>
    <scope>NUCLEOTIDE SEQUENCE [LARGE SCALE GENOMIC DNA]</scope>
</reference>
<feature type="compositionally biased region" description="Gly residues" evidence="1">
    <location>
        <begin position="124"/>
        <end position="144"/>
    </location>
</feature>
<sequence>MATSCVQQQPGMVDSPQDLLRSKPGRPGRAAAAQSRQPGFAVRSLNFDTCSPPRVHTWSSTPAHKKSSLSSTMVSASPSPQANTPDSGISGTTFGSISKTPESDYSLSTLTPPSALSSSSSFSGGCGAGVSGGSSGSSAGGHGSGQRKRKTVTIDESQTSIVMISPDDLFRTYSGMISAFEEHQDHAGESDFSRGGDGEREGADFQYMDYGEGEDQPGSGEVDDGDVSYPDGLCPEMPFGSGLQGASLTDGHPGRFVLDTETGWPLKRSER</sequence>
<evidence type="ECO:0000313" key="3">
    <source>
        <dbReference type="Proteomes" id="UP000735302"/>
    </source>
</evidence>
<feature type="compositionally biased region" description="Basic and acidic residues" evidence="1">
    <location>
        <begin position="181"/>
        <end position="203"/>
    </location>
</feature>
<feature type="compositionally biased region" description="Polar residues" evidence="1">
    <location>
        <begin position="99"/>
        <end position="112"/>
    </location>
</feature>
<gene>
    <name evidence="2" type="ORF">PoB_002061400</name>
</gene>
<organism evidence="2 3">
    <name type="scientific">Plakobranchus ocellatus</name>
    <dbReference type="NCBI Taxonomy" id="259542"/>
    <lineage>
        <taxon>Eukaryota</taxon>
        <taxon>Metazoa</taxon>
        <taxon>Spiralia</taxon>
        <taxon>Lophotrochozoa</taxon>
        <taxon>Mollusca</taxon>
        <taxon>Gastropoda</taxon>
        <taxon>Heterobranchia</taxon>
        <taxon>Euthyneura</taxon>
        <taxon>Panpulmonata</taxon>
        <taxon>Sacoglossa</taxon>
        <taxon>Placobranchoidea</taxon>
        <taxon>Plakobranchidae</taxon>
        <taxon>Plakobranchus</taxon>
    </lineage>
</organism>
<comment type="caution">
    <text evidence="2">The sequence shown here is derived from an EMBL/GenBank/DDBJ whole genome shotgun (WGS) entry which is preliminary data.</text>
</comment>
<dbReference type="AlphaFoldDB" id="A0AAV3ZFJ3"/>
<feature type="compositionally biased region" description="Low complexity" evidence="1">
    <location>
        <begin position="87"/>
        <end position="98"/>
    </location>
</feature>
<dbReference type="Proteomes" id="UP000735302">
    <property type="component" value="Unassembled WGS sequence"/>
</dbReference>
<feature type="compositionally biased region" description="Acidic residues" evidence="1">
    <location>
        <begin position="211"/>
        <end position="226"/>
    </location>
</feature>
<feature type="region of interest" description="Disordered" evidence="1">
    <location>
        <begin position="181"/>
        <end position="271"/>
    </location>
</feature>
<feature type="region of interest" description="Disordered" evidence="1">
    <location>
        <begin position="1"/>
        <end position="159"/>
    </location>
</feature>
<feature type="compositionally biased region" description="Polar residues" evidence="1">
    <location>
        <begin position="57"/>
        <end position="86"/>
    </location>
</feature>